<dbReference type="Proteomes" id="UP000198979">
    <property type="component" value="Unassembled WGS sequence"/>
</dbReference>
<protein>
    <recommendedName>
        <fullName evidence="3">Transposase</fullName>
    </recommendedName>
</protein>
<proteinExistence type="predicted"/>
<dbReference type="EMBL" id="FOJQ01000057">
    <property type="protein sequence ID" value="SFA56803.1"/>
    <property type="molecule type" value="Genomic_DNA"/>
</dbReference>
<gene>
    <name evidence="1" type="ORF">SAMN05216169_105712</name>
</gene>
<feature type="non-terminal residue" evidence="1">
    <location>
        <position position="1"/>
    </location>
</feature>
<sequence length="90" mass="10130">IEFLKQEESYTSQASFFDGDEIPEYNADNPKEYKFSGKRIKRGLYRTKSGKLINADVNGALNILKKSKAVDLSVLCSSGEVDTPQRIRIV</sequence>
<organism evidence="1 2">
    <name type="scientific">Anoxybacillus pushchinoensis</name>
    <dbReference type="NCBI Taxonomy" id="150248"/>
    <lineage>
        <taxon>Bacteria</taxon>
        <taxon>Bacillati</taxon>
        <taxon>Bacillota</taxon>
        <taxon>Bacilli</taxon>
        <taxon>Bacillales</taxon>
        <taxon>Anoxybacillaceae</taxon>
        <taxon>Anoxybacillus</taxon>
    </lineage>
</organism>
<keyword evidence="2" id="KW-1185">Reference proteome</keyword>
<name>A0A1I0TYS8_9BACL</name>
<dbReference type="AlphaFoldDB" id="A0A1I0TYS8"/>
<evidence type="ECO:0000313" key="2">
    <source>
        <dbReference type="Proteomes" id="UP000198979"/>
    </source>
</evidence>
<evidence type="ECO:0008006" key="3">
    <source>
        <dbReference type="Google" id="ProtNLM"/>
    </source>
</evidence>
<reference evidence="2" key="1">
    <citation type="submission" date="2016-10" db="EMBL/GenBank/DDBJ databases">
        <authorList>
            <person name="Varghese N."/>
            <person name="Submissions S."/>
        </authorList>
    </citation>
    <scope>NUCLEOTIDE SEQUENCE [LARGE SCALE GENOMIC DNA]</scope>
    <source>
        <strain evidence="2">K1</strain>
    </source>
</reference>
<accession>A0A1I0TYS8</accession>
<evidence type="ECO:0000313" key="1">
    <source>
        <dbReference type="EMBL" id="SFA56803.1"/>
    </source>
</evidence>